<accession>A0ABU3TKT7</accession>
<protein>
    <submittedName>
        <fullName evidence="1">Uncharacterized protein</fullName>
    </submittedName>
</protein>
<organism evidence="1 2">
    <name type="scientific">Hymenobacter endophyticus</name>
    <dbReference type="NCBI Taxonomy" id="3076335"/>
    <lineage>
        <taxon>Bacteria</taxon>
        <taxon>Pseudomonadati</taxon>
        <taxon>Bacteroidota</taxon>
        <taxon>Cytophagia</taxon>
        <taxon>Cytophagales</taxon>
        <taxon>Hymenobacteraceae</taxon>
        <taxon>Hymenobacter</taxon>
    </lineage>
</organism>
<dbReference type="RefSeq" id="WP_315999436.1">
    <property type="nucleotide sequence ID" value="NZ_JAWDJT010000012.1"/>
</dbReference>
<dbReference type="Proteomes" id="UP001250698">
    <property type="component" value="Unassembled WGS sequence"/>
</dbReference>
<gene>
    <name evidence="1" type="ORF">ROI90_16355</name>
</gene>
<dbReference type="EMBL" id="JAWDJT010000012">
    <property type="protein sequence ID" value="MDU0371978.1"/>
    <property type="molecule type" value="Genomic_DNA"/>
</dbReference>
<keyword evidence="2" id="KW-1185">Reference proteome</keyword>
<sequence>MPESEFWPDWDMQHIQAAGNAAAYLNPARKRAQELEARQQFRAFEDSAEGLLLNTLFRAFSQAAQGQSLSRPLTPAVQAFGRGFSAGLALSVLYQAVHNVYQVNQAVAGTQDYQQQQLRRLLDALAPLAAQVEPARELAEFQAGQSGETP</sequence>
<evidence type="ECO:0000313" key="1">
    <source>
        <dbReference type="EMBL" id="MDU0371978.1"/>
    </source>
</evidence>
<proteinExistence type="predicted"/>
<name>A0ABU3TKT7_9BACT</name>
<evidence type="ECO:0000313" key="2">
    <source>
        <dbReference type="Proteomes" id="UP001250698"/>
    </source>
</evidence>
<reference evidence="1 2" key="1">
    <citation type="submission" date="2023-10" db="EMBL/GenBank/DDBJ databases">
        <title>Hymenobacter endophyticus sp. nov., an isolate from the leaf tissues of wheat.</title>
        <authorList>
            <person name="Dai Y."/>
        </authorList>
    </citation>
    <scope>NUCLEOTIDE SEQUENCE [LARGE SCALE GENOMIC DNA]</scope>
    <source>
        <strain evidence="1 2">ZK17L-C2</strain>
    </source>
</reference>
<comment type="caution">
    <text evidence="1">The sequence shown here is derived from an EMBL/GenBank/DDBJ whole genome shotgun (WGS) entry which is preliminary data.</text>
</comment>